<protein>
    <submittedName>
        <fullName evidence="3">Innexin</fullName>
    </submittedName>
</protein>
<feature type="compositionally biased region" description="Basic residues" evidence="1">
    <location>
        <begin position="14"/>
        <end position="23"/>
    </location>
</feature>
<keyword evidence="2" id="KW-1185">Reference proteome</keyword>
<name>A0A915B178_PARUN</name>
<reference evidence="3" key="1">
    <citation type="submission" date="2022-11" db="UniProtKB">
        <authorList>
            <consortium name="WormBaseParasite"/>
        </authorList>
    </citation>
    <scope>IDENTIFICATION</scope>
</reference>
<accession>A0A915B178</accession>
<sequence>MTEVNQRQVCNYQRHMRHKRKNQQQHNDKNAKALKKKRNCTKDHQMRCNRSSHAIARSLATTCGIWQLVTSANRMDHIILMSEPFYQWL</sequence>
<proteinExistence type="predicted"/>
<dbReference type="AlphaFoldDB" id="A0A915B178"/>
<feature type="region of interest" description="Disordered" evidence="1">
    <location>
        <begin position="1"/>
        <end position="45"/>
    </location>
</feature>
<organism evidence="2 3">
    <name type="scientific">Parascaris univalens</name>
    <name type="common">Nematode worm</name>
    <dbReference type="NCBI Taxonomy" id="6257"/>
    <lineage>
        <taxon>Eukaryota</taxon>
        <taxon>Metazoa</taxon>
        <taxon>Ecdysozoa</taxon>
        <taxon>Nematoda</taxon>
        <taxon>Chromadorea</taxon>
        <taxon>Rhabditida</taxon>
        <taxon>Spirurina</taxon>
        <taxon>Ascaridomorpha</taxon>
        <taxon>Ascaridoidea</taxon>
        <taxon>Ascarididae</taxon>
        <taxon>Parascaris</taxon>
    </lineage>
</organism>
<dbReference type="WBParaSite" id="PgR023_g043_t09">
    <property type="protein sequence ID" value="PgR023_g043_t09"/>
    <property type="gene ID" value="PgR023_g043"/>
</dbReference>
<evidence type="ECO:0000313" key="2">
    <source>
        <dbReference type="Proteomes" id="UP000887569"/>
    </source>
</evidence>
<feature type="compositionally biased region" description="Polar residues" evidence="1">
    <location>
        <begin position="1"/>
        <end position="11"/>
    </location>
</feature>
<dbReference type="Proteomes" id="UP000887569">
    <property type="component" value="Unplaced"/>
</dbReference>
<evidence type="ECO:0000313" key="3">
    <source>
        <dbReference type="WBParaSite" id="PgR023_g043_t09"/>
    </source>
</evidence>
<evidence type="ECO:0000256" key="1">
    <source>
        <dbReference type="SAM" id="MobiDB-lite"/>
    </source>
</evidence>